<sequence length="188" mass="21786">MYLYMLKLGATPKGRLIEQHDIFFGIANQVHELIPHFEQSWAEIKDIWHIDAYRKVCQVDGHTIEIVPKDSVIDNDKKLYFINLGGYKPNHFEEYHHKMLVVAKDMAEATSIAKRSAFYQEFDIVGTRATSHIDNKYGVDVDEIFDVMDALPAYFKQRYQIKITATTDTAPDEMVIGYLPKKLFINPN</sequence>
<dbReference type="EMBL" id="CP089977">
    <property type="protein sequence ID" value="UXZ04719.1"/>
    <property type="molecule type" value="Genomic_DNA"/>
</dbReference>
<dbReference type="Pfam" id="PF07566">
    <property type="entry name" value="DUF1543"/>
    <property type="match status" value="1"/>
</dbReference>
<accession>A0ABY6F3P7</accession>
<feature type="domain" description="DUF1543" evidence="1">
    <location>
        <begin position="16"/>
        <end position="65"/>
    </location>
</feature>
<keyword evidence="3" id="KW-1185">Reference proteome</keyword>
<protein>
    <submittedName>
        <fullName evidence="2">DUF1543 domain-containing protein</fullName>
    </submittedName>
</protein>
<evidence type="ECO:0000313" key="3">
    <source>
        <dbReference type="Proteomes" id="UP001063782"/>
    </source>
</evidence>
<proteinExistence type="predicted"/>
<evidence type="ECO:0000313" key="2">
    <source>
        <dbReference type="EMBL" id="UXZ04719.1"/>
    </source>
</evidence>
<dbReference type="RefSeq" id="WP_263076211.1">
    <property type="nucleotide sequence ID" value="NZ_CP089977.1"/>
</dbReference>
<gene>
    <name evidence="2" type="ORF">LU297_09170</name>
</gene>
<reference evidence="2" key="1">
    <citation type="submission" date="2021-12" db="EMBL/GenBank/DDBJ databases">
        <title>taxonomy of Moraxella sp. ZY201224.</title>
        <authorList>
            <person name="Li F."/>
        </authorList>
    </citation>
    <scope>NUCLEOTIDE SEQUENCE</scope>
    <source>
        <strain evidence="2">ZY201224</strain>
    </source>
</reference>
<dbReference type="Gene3D" id="3.10.20.10">
    <property type="match status" value="2"/>
</dbReference>
<organism evidence="2 3">
    <name type="scientific">Moraxella nasicaprae</name>
    <dbReference type="NCBI Taxonomy" id="2904122"/>
    <lineage>
        <taxon>Bacteria</taxon>
        <taxon>Pseudomonadati</taxon>
        <taxon>Pseudomonadota</taxon>
        <taxon>Gammaproteobacteria</taxon>
        <taxon>Moraxellales</taxon>
        <taxon>Moraxellaceae</taxon>
        <taxon>Moraxella</taxon>
    </lineage>
</organism>
<dbReference type="Proteomes" id="UP001063782">
    <property type="component" value="Chromosome"/>
</dbReference>
<dbReference type="InterPro" id="IPR011440">
    <property type="entry name" value="DUF1543"/>
</dbReference>
<evidence type="ECO:0000259" key="1">
    <source>
        <dbReference type="Pfam" id="PF07566"/>
    </source>
</evidence>
<name>A0ABY6F3P7_9GAMM</name>